<keyword evidence="1" id="KW-1133">Transmembrane helix</keyword>
<feature type="transmembrane region" description="Helical" evidence="1">
    <location>
        <begin position="40"/>
        <end position="58"/>
    </location>
</feature>
<protein>
    <submittedName>
        <fullName evidence="2">LPXTG cell wall anchor domain-containing protein</fullName>
    </submittedName>
</protein>
<dbReference type="NCBIfam" id="TIGR01167">
    <property type="entry name" value="LPXTG_anchor"/>
    <property type="match status" value="1"/>
</dbReference>
<name>A0A7J3X6Y4_THEPE</name>
<dbReference type="AlphaFoldDB" id="A0A7J3X6Y4"/>
<keyword evidence="1" id="KW-0812">Transmembrane</keyword>
<sequence length="64" mass="7057">MTATFRDPYGNVQQVERTILVNAVPAQQASQGETRPWNSLLPALGLTAAVALVAVLLLRRRTRR</sequence>
<dbReference type="EMBL" id="DRZM01000132">
    <property type="protein sequence ID" value="HHP04936.1"/>
    <property type="molecule type" value="Genomic_DNA"/>
</dbReference>
<evidence type="ECO:0000313" key="2">
    <source>
        <dbReference type="EMBL" id="HHP04936.1"/>
    </source>
</evidence>
<keyword evidence="1" id="KW-0472">Membrane</keyword>
<reference evidence="2" key="1">
    <citation type="journal article" date="2020" name="mSystems">
        <title>Genome- and Community-Level Interaction Insights into Carbon Utilization and Element Cycling Functions of Hydrothermarchaeota in Hydrothermal Sediment.</title>
        <authorList>
            <person name="Zhou Z."/>
            <person name="Liu Y."/>
            <person name="Xu W."/>
            <person name="Pan J."/>
            <person name="Luo Z.H."/>
            <person name="Li M."/>
        </authorList>
    </citation>
    <scope>NUCLEOTIDE SEQUENCE [LARGE SCALE GENOMIC DNA]</scope>
    <source>
        <strain evidence="2">SpSt-1125</strain>
    </source>
</reference>
<organism evidence="2">
    <name type="scientific">Thermofilum pendens</name>
    <dbReference type="NCBI Taxonomy" id="2269"/>
    <lineage>
        <taxon>Archaea</taxon>
        <taxon>Thermoproteota</taxon>
        <taxon>Thermoprotei</taxon>
        <taxon>Thermofilales</taxon>
        <taxon>Thermofilaceae</taxon>
        <taxon>Thermofilum</taxon>
    </lineage>
</organism>
<gene>
    <name evidence="2" type="ORF">ENM88_04205</name>
</gene>
<comment type="caution">
    <text evidence="2">The sequence shown here is derived from an EMBL/GenBank/DDBJ whole genome shotgun (WGS) entry which is preliminary data.</text>
</comment>
<accession>A0A7J3X6Y4</accession>
<evidence type="ECO:0000256" key="1">
    <source>
        <dbReference type="SAM" id="Phobius"/>
    </source>
</evidence>
<proteinExistence type="predicted"/>